<dbReference type="OrthoDB" id="424572at2759"/>
<dbReference type="Gene3D" id="3.90.550.10">
    <property type="entry name" value="Spore Coat Polysaccharide Biosynthesis Protein SpsA, Chain A"/>
    <property type="match status" value="1"/>
</dbReference>
<dbReference type="CDD" id="cd11558">
    <property type="entry name" value="W2_eIF2B_epsilon"/>
    <property type="match status" value="1"/>
</dbReference>
<proteinExistence type="inferred from homology"/>
<dbReference type="GO" id="GO:0005851">
    <property type="term" value="C:eukaryotic translation initiation factor 2B complex"/>
    <property type="evidence" value="ECO:0007669"/>
    <property type="project" value="TreeGrafter"/>
</dbReference>
<evidence type="ECO:0000256" key="5">
    <source>
        <dbReference type="ARBA" id="ARBA00022917"/>
    </source>
</evidence>
<dbReference type="InterPro" id="IPR029044">
    <property type="entry name" value="Nucleotide-diphossugar_trans"/>
</dbReference>
<name>T1KXJ1_TETUR</name>
<dbReference type="InterPro" id="IPR056764">
    <property type="entry name" value="LbH_EIF2B3/5"/>
</dbReference>
<evidence type="ECO:0000256" key="8">
    <source>
        <dbReference type="ARBA" id="ARBA00046432"/>
    </source>
</evidence>
<dbReference type="GO" id="GO:0003743">
    <property type="term" value="F:translation initiation factor activity"/>
    <property type="evidence" value="ECO:0007669"/>
    <property type="project" value="TreeGrafter"/>
</dbReference>
<dbReference type="EMBL" id="CAEY01000695">
    <property type="status" value="NOT_ANNOTATED_CDS"/>
    <property type="molecule type" value="Genomic_DNA"/>
</dbReference>
<evidence type="ECO:0000256" key="9">
    <source>
        <dbReference type="SAM" id="MobiDB-lite"/>
    </source>
</evidence>
<comment type="subcellular location">
    <subcellularLocation>
        <location evidence="1">Cytoplasm</location>
        <location evidence="1">Cytosol</location>
    </subcellularLocation>
</comment>
<dbReference type="GO" id="GO:0005085">
    <property type="term" value="F:guanyl-nucleotide exchange factor activity"/>
    <property type="evidence" value="ECO:0007669"/>
    <property type="project" value="InterPro"/>
</dbReference>
<evidence type="ECO:0000256" key="2">
    <source>
        <dbReference type="ARBA" id="ARBA00007878"/>
    </source>
</evidence>
<dbReference type="PANTHER" id="PTHR45887:SF1">
    <property type="entry name" value="TRANSLATION INITIATION FACTOR EIF-2B SUBUNIT EPSILON"/>
    <property type="match status" value="1"/>
</dbReference>
<evidence type="ECO:0000256" key="4">
    <source>
        <dbReference type="ARBA" id="ARBA00022540"/>
    </source>
</evidence>
<keyword evidence="3" id="KW-0963">Cytoplasm</keyword>
<dbReference type="InterPro" id="IPR016024">
    <property type="entry name" value="ARM-type_fold"/>
</dbReference>
<evidence type="ECO:0000256" key="1">
    <source>
        <dbReference type="ARBA" id="ARBA00004514"/>
    </source>
</evidence>
<feature type="domain" description="W2" evidence="10">
    <location>
        <begin position="496"/>
        <end position="685"/>
    </location>
</feature>
<dbReference type="Pfam" id="PF02020">
    <property type="entry name" value="W2"/>
    <property type="match status" value="1"/>
</dbReference>
<dbReference type="Proteomes" id="UP000015104">
    <property type="component" value="Unassembled WGS sequence"/>
</dbReference>
<dbReference type="STRING" id="32264.T1KXJ1"/>
<dbReference type="OMA" id="LAQSCKI"/>
<keyword evidence="5" id="KW-0648">Protein biosynthesis</keyword>
<keyword evidence="12" id="KW-1185">Reference proteome</keyword>
<dbReference type="PANTHER" id="PTHR45887">
    <property type="entry name" value="TRANSLATION INITIATION FACTOR EIF-2B SUBUNIT EPSILON"/>
    <property type="match status" value="1"/>
</dbReference>
<dbReference type="InterPro" id="IPR011004">
    <property type="entry name" value="Trimer_LpxA-like_sf"/>
</dbReference>
<protein>
    <recommendedName>
        <fullName evidence="6">Translation initiation factor eIF2B subunit epsilon</fullName>
    </recommendedName>
    <alternativeName>
        <fullName evidence="7">eIF2B GDP-GTP exchange factor subunit epsilon</fullName>
    </alternativeName>
</protein>
<dbReference type="SUPFAM" id="SSF53448">
    <property type="entry name" value="Nucleotide-diphospho-sugar transferases"/>
    <property type="match status" value="1"/>
</dbReference>
<evidence type="ECO:0000256" key="6">
    <source>
        <dbReference type="ARBA" id="ARBA00044144"/>
    </source>
</evidence>
<dbReference type="HOGENOM" id="CLU_012507_1_0_1"/>
<evidence type="ECO:0000313" key="12">
    <source>
        <dbReference type="Proteomes" id="UP000015104"/>
    </source>
</evidence>
<dbReference type="InterPro" id="IPR003307">
    <property type="entry name" value="W2_domain"/>
</dbReference>
<reference evidence="11" key="2">
    <citation type="submission" date="2015-06" db="UniProtKB">
        <authorList>
            <consortium name="EnsemblMetazoa"/>
        </authorList>
    </citation>
    <scope>IDENTIFICATION</scope>
</reference>
<dbReference type="GO" id="GO:0031369">
    <property type="term" value="F:translation initiation factor binding"/>
    <property type="evidence" value="ECO:0007669"/>
    <property type="project" value="InterPro"/>
</dbReference>
<dbReference type="SUPFAM" id="SSF51161">
    <property type="entry name" value="Trimeric LpxA-like enzymes"/>
    <property type="match status" value="1"/>
</dbReference>
<dbReference type="EnsemblMetazoa" id="tetur26g00350.1">
    <property type="protein sequence ID" value="tetur26g00350.1"/>
    <property type="gene ID" value="tetur26g00350"/>
</dbReference>
<reference evidence="12" key="1">
    <citation type="submission" date="2011-08" db="EMBL/GenBank/DDBJ databases">
        <authorList>
            <person name="Rombauts S."/>
        </authorList>
    </citation>
    <scope>NUCLEOTIDE SEQUENCE</scope>
    <source>
        <strain evidence="12">London</strain>
    </source>
</reference>
<dbReference type="SMART" id="SM00515">
    <property type="entry name" value="eIF5C"/>
    <property type="match status" value="1"/>
</dbReference>
<dbReference type="InterPro" id="IPR051956">
    <property type="entry name" value="eIF2B_epsilon"/>
</dbReference>
<dbReference type="eggNOG" id="KOG1461">
    <property type="taxonomic scope" value="Eukaryota"/>
</dbReference>
<comment type="similarity">
    <text evidence="2">Belongs to the eIF-2B gamma/epsilon subunits family.</text>
</comment>
<organism evidence="11 12">
    <name type="scientific">Tetranychus urticae</name>
    <name type="common">Two-spotted spider mite</name>
    <dbReference type="NCBI Taxonomy" id="32264"/>
    <lineage>
        <taxon>Eukaryota</taxon>
        <taxon>Metazoa</taxon>
        <taxon>Ecdysozoa</taxon>
        <taxon>Arthropoda</taxon>
        <taxon>Chelicerata</taxon>
        <taxon>Arachnida</taxon>
        <taxon>Acari</taxon>
        <taxon>Acariformes</taxon>
        <taxon>Trombidiformes</taxon>
        <taxon>Prostigmata</taxon>
        <taxon>Eleutherengona</taxon>
        <taxon>Raphignathae</taxon>
        <taxon>Tetranychoidea</taxon>
        <taxon>Tetranychidae</taxon>
        <taxon>Tetranychus</taxon>
    </lineage>
</organism>
<dbReference type="PROSITE" id="PS51363">
    <property type="entry name" value="W2"/>
    <property type="match status" value="1"/>
</dbReference>
<keyword evidence="4" id="KW-0396">Initiation factor</keyword>
<dbReference type="Pfam" id="PF25084">
    <property type="entry name" value="LbH_EIF2B"/>
    <property type="match status" value="1"/>
</dbReference>
<dbReference type="SUPFAM" id="SSF48371">
    <property type="entry name" value="ARM repeat"/>
    <property type="match status" value="1"/>
</dbReference>
<feature type="region of interest" description="Disordered" evidence="9">
    <location>
        <begin position="444"/>
        <end position="497"/>
    </location>
</feature>
<feature type="compositionally biased region" description="Low complexity" evidence="9">
    <location>
        <begin position="471"/>
        <end position="481"/>
    </location>
</feature>
<dbReference type="InterPro" id="IPR044123">
    <property type="entry name" value="W2_eIF2B_epsilon"/>
</dbReference>
<evidence type="ECO:0000313" key="11">
    <source>
        <dbReference type="EnsemblMetazoa" id="tetur26g00350.1"/>
    </source>
</evidence>
<dbReference type="Gene3D" id="2.160.10.10">
    <property type="entry name" value="Hexapeptide repeat proteins"/>
    <property type="match status" value="1"/>
</dbReference>
<evidence type="ECO:0000256" key="7">
    <source>
        <dbReference type="ARBA" id="ARBA00044345"/>
    </source>
</evidence>
<dbReference type="Gene3D" id="1.25.40.180">
    <property type="match status" value="1"/>
</dbReference>
<evidence type="ECO:0000256" key="3">
    <source>
        <dbReference type="ARBA" id="ARBA00022490"/>
    </source>
</evidence>
<comment type="subunit">
    <text evidence="8">Component of the translation initiation factor 2B (eIF2B) complex which is a heterodecamer of two sets of five different subunits: alpha, beta, gamma, delta and epsilon. Subunits alpha, beta and delta comprise a regulatory subcomplex and subunits epsilon and gamma comprise a catalytic subcomplex. Within the complex, the hexameric regulatory complex resides at the center, with the two heterodimeric catalytic subcomplexes bound on opposite sides.</text>
</comment>
<sequence>MVSKENTVYQSVLICDSFHNYFGPIGEHYPSCLVPLINRPVIEYALDSLRVSGIQEVYIFASTHADLIRSYVNKHWTPQCNEDFNIFVYSSDHYFSLGEILRDLFSKAVIRNDFVLIYGDTVCNLPFKQYLDDFKALRLKDKLCVMAHLFRLSSPLHRTRRKDDESIAVLQASDKRLLCYEKIHLKKIDLDLLLFQNNKDVEVHFDLQDTHISICSLSVLSLFADNFDYQTRDDFIKGIMGQEEILGNTIYAKILDSPYYAARAVSPIAYDAISRDILQRWTYPNVPDLLMNYAYLRNHIYKEGISNITAGSILSRNIAIGDKTEIGANVEIHYSVLGSNVRIGNNVRIEGAYIWDNVIIEDNCTIKTSIIGKNVIIKASTNINNGCLIADNVILGPNVNIKEISYIDSKHRDEDDPGILEVLQQIDAKNLGESAKGFVWIDDGREDGQEESDGGSFSPEIWGLPPDESEQGISSASSSENEQSDDEYEYDYKFGDGDDGDDQKRYYAEVVDSLIRGIECKIACENLIVEINASKHAYNIQYKDVAFLVSRAIIDAVSKLANQEGKATAGKIKEMVKHLSPLYVNYIRDDQGKIDCLKAMEEFTVSVMNQSSSIPILVHFISYLYDDSVLDEDTIIRWHQRMEILYSPVSEIDQYVIEQKSLRSHAIMLKFIEWLKTAEEESESD</sequence>
<dbReference type="AlphaFoldDB" id="T1KXJ1"/>
<evidence type="ECO:0000259" key="10">
    <source>
        <dbReference type="PROSITE" id="PS51363"/>
    </source>
</evidence>
<dbReference type="KEGG" id="tut:107368345"/>
<gene>
    <name evidence="11" type="primary">107368345</name>
</gene>
<accession>T1KXJ1</accession>